<keyword evidence="3" id="KW-1185">Reference proteome</keyword>
<dbReference type="InterPro" id="IPR051338">
    <property type="entry name" value="NodU/CmcH_Carbamoyltrnsfr"/>
</dbReference>
<accession>A0A6H1Q275</accession>
<reference evidence="2 3" key="1">
    <citation type="journal article" date="2020" name="Nat. Microbiol.">
        <title>Lysogenic host-virus interactions in SAR11 marine bacteria.</title>
        <authorList>
            <person name="Morris R.M."/>
            <person name="Cain K.R."/>
            <person name="Hvorecny K.L."/>
            <person name="Kollman J.M."/>
        </authorList>
    </citation>
    <scope>NUCLEOTIDE SEQUENCE [LARGE SCALE GENOMIC DNA]</scope>
    <source>
        <strain evidence="2 3">NP1</strain>
    </source>
</reference>
<dbReference type="EMBL" id="CP038852">
    <property type="protein sequence ID" value="QIZ20806.1"/>
    <property type="molecule type" value="Genomic_DNA"/>
</dbReference>
<evidence type="ECO:0000259" key="1">
    <source>
        <dbReference type="Pfam" id="PF02543"/>
    </source>
</evidence>
<dbReference type="RefSeq" id="WP_168606686.1">
    <property type="nucleotide sequence ID" value="NZ_CP038852.1"/>
</dbReference>
<name>A0A6H1Q275_9PROT</name>
<protein>
    <recommendedName>
        <fullName evidence="1">Carbamoyltransferase domain-containing protein</fullName>
    </recommendedName>
</protein>
<proteinExistence type="predicted"/>
<gene>
    <name evidence="2" type="ORF">E5R92_03280</name>
</gene>
<dbReference type="Pfam" id="PF02543">
    <property type="entry name" value="Carbam_trans_N"/>
    <property type="match status" value="1"/>
</dbReference>
<dbReference type="Proteomes" id="UP000501094">
    <property type="component" value="Chromosome"/>
</dbReference>
<dbReference type="AlphaFoldDB" id="A0A6H1Q275"/>
<evidence type="ECO:0000313" key="3">
    <source>
        <dbReference type="Proteomes" id="UP000501094"/>
    </source>
</evidence>
<dbReference type="InterPro" id="IPR003696">
    <property type="entry name" value="Carbtransf_dom"/>
</dbReference>
<dbReference type="PANTHER" id="PTHR34847:SF1">
    <property type="entry name" value="NODULATION PROTEIN U"/>
    <property type="match status" value="1"/>
</dbReference>
<dbReference type="GO" id="GO:0003824">
    <property type="term" value="F:catalytic activity"/>
    <property type="evidence" value="ECO:0007669"/>
    <property type="project" value="InterPro"/>
</dbReference>
<dbReference type="Gene3D" id="3.30.420.40">
    <property type="match status" value="1"/>
</dbReference>
<dbReference type="PANTHER" id="PTHR34847">
    <property type="entry name" value="NODULATION PROTEIN U"/>
    <property type="match status" value="1"/>
</dbReference>
<dbReference type="KEGG" id="peg:E5R92_03280"/>
<evidence type="ECO:0000313" key="2">
    <source>
        <dbReference type="EMBL" id="QIZ20806.1"/>
    </source>
</evidence>
<sequence>MTLILGVNAFHADSSACLIKDGEILFAIEEERINRIKHWSGFPVESIKACLEFENIVLSDVDYITFNINRKFNLKKKILYILKNFLIAELFRYFKKKNKNNIFKDLKKTLKLKI</sequence>
<organism evidence="2 3">
    <name type="scientific">Candidatus Pelagibacter giovannonii</name>
    <dbReference type="NCBI Taxonomy" id="2563896"/>
    <lineage>
        <taxon>Bacteria</taxon>
        <taxon>Pseudomonadati</taxon>
        <taxon>Pseudomonadota</taxon>
        <taxon>Alphaproteobacteria</taxon>
        <taxon>Candidatus Pelagibacterales</taxon>
        <taxon>Candidatus Pelagibacteraceae</taxon>
        <taxon>Candidatus Pelagibacter</taxon>
    </lineage>
</organism>
<feature type="domain" description="Carbamoyltransferase" evidence="1">
    <location>
        <begin position="4"/>
        <end position="68"/>
    </location>
</feature>